<dbReference type="InterPro" id="IPR002397">
    <property type="entry name" value="Cyt_P450_B"/>
</dbReference>
<dbReference type="EMBL" id="VOBR01000007">
    <property type="protein sequence ID" value="TWP51745.1"/>
    <property type="molecule type" value="Genomic_DNA"/>
</dbReference>
<gene>
    <name evidence="8" type="ORF">FKR81_12835</name>
</gene>
<evidence type="ECO:0000256" key="2">
    <source>
        <dbReference type="ARBA" id="ARBA00022617"/>
    </source>
</evidence>
<evidence type="ECO:0000256" key="5">
    <source>
        <dbReference type="ARBA" id="ARBA00023004"/>
    </source>
</evidence>
<proteinExistence type="inferred from homology"/>
<comment type="caution">
    <text evidence="8">The sequence shown here is derived from an EMBL/GenBank/DDBJ whole genome shotgun (WGS) entry which is preliminary data.</text>
</comment>
<evidence type="ECO:0000313" key="8">
    <source>
        <dbReference type="EMBL" id="TWP51745.1"/>
    </source>
</evidence>
<reference evidence="8 9" key="1">
    <citation type="submission" date="2019-07" db="EMBL/GenBank/DDBJ databases">
        <title>Lentzea xizangensis sp. nov., isolated from Qinghai-Tibetan Plateau Soils.</title>
        <authorList>
            <person name="Huang J."/>
        </authorList>
    </citation>
    <scope>NUCLEOTIDE SEQUENCE [LARGE SCALE GENOMIC DNA]</scope>
    <source>
        <strain evidence="8 9">FXJ1.1311</strain>
    </source>
</reference>
<keyword evidence="3 7" id="KW-0479">Metal-binding</keyword>
<keyword evidence="9" id="KW-1185">Reference proteome</keyword>
<dbReference type="InterPro" id="IPR001128">
    <property type="entry name" value="Cyt_P450"/>
</dbReference>
<dbReference type="GO" id="GO:0016705">
    <property type="term" value="F:oxidoreductase activity, acting on paired donors, with incorporation or reduction of molecular oxygen"/>
    <property type="evidence" value="ECO:0007669"/>
    <property type="project" value="InterPro"/>
</dbReference>
<sequence>MSAPQPVCPVTLPNGLDGWITTGYDDARAVLADPRLCKDAALVGRVLQAKLAAAGRPTDLSGMFYPHMMFADGADHARLRGLVSKQFTARRVEDLRPRIAHITETLLGELPVDEPVDLIAAFAAPLPITVICDLLGVPETDRTSFRAWAGALMEDTAEVSGPATAAMGQYLADLIAAKRRDPDEDLLSALTAAGDSDQLSADELIGTCFLLLTAGHETTTAMIGSAVVLLLLHDPAAWRAIGADPALLAGAIDETLRLESPVRMASHRVTTAPVTLGGVTIPRDEFVFAGLGAANQDTTRFSDPETFDPTRRGSQHLAFGHGPHHCLGAQLAELEGRIALAALSNRFPDARLVDPQRPPRQPSEFLNGPDRVMVTLSHA</sequence>
<keyword evidence="2 7" id="KW-0349">Heme</keyword>
<dbReference type="PRINTS" id="PR00385">
    <property type="entry name" value="P450"/>
</dbReference>
<comment type="similarity">
    <text evidence="1 7">Belongs to the cytochrome P450 family.</text>
</comment>
<dbReference type="Proteomes" id="UP000316639">
    <property type="component" value="Unassembled WGS sequence"/>
</dbReference>
<keyword evidence="4 7" id="KW-0560">Oxidoreductase</keyword>
<evidence type="ECO:0000313" key="9">
    <source>
        <dbReference type="Proteomes" id="UP000316639"/>
    </source>
</evidence>
<dbReference type="GO" id="GO:0020037">
    <property type="term" value="F:heme binding"/>
    <property type="evidence" value="ECO:0007669"/>
    <property type="project" value="InterPro"/>
</dbReference>
<dbReference type="PANTHER" id="PTHR46696">
    <property type="entry name" value="P450, PUTATIVE (EUROFUNG)-RELATED"/>
    <property type="match status" value="1"/>
</dbReference>
<dbReference type="Pfam" id="PF00067">
    <property type="entry name" value="p450"/>
    <property type="match status" value="1"/>
</dbReference>
<dbReference type="SUPFAM" id="SSF48264">
    <property type="entry name" value="Cytochrome P450"/>
    <property type="match status" value="1"/>
</dbReference>
<protein>
    <submittedName>
        <fullName evidence="8">Cytochrome P450</fullName>
    </submittedName>
</protein>
<dbReference type="GO" id="GO:0005506">
    <property type="term" value="F:iron ion binding"/>
    <property type="evidence" value="ECO:0007669"/>
    <property type="project" value="InterPro"/>
</dbReference>
<dbReference type="Gene3D" id="1.10.630.10">
    <property type="entry name" value="Cytochrome P450"/>
    <property type="match status" value="1"/>
</dbReference>
<dbReference type="PROSITE" id="PS00086">
    <property type="entry name" value="CYTOCHROME_P450"/>
    <property type="match status" value="1"/>
</dbReference>
<dbReference type="FunFam" id="1.10.630.10:FF:000018">
    <property type="entry name" value="Cytochrome P450 monooxygenase"/>
    <property type="match status" value="1"/>
</dbReference>
<keyword evidence="6 7" id="KW-0503">Monooxygenase</keyword>
<dbReference type="PANTHER" id="PTHR46696:SF1">
    <property type="entry name" value="CYTOCHROME P450 YJIB-RELATED"/>
    <property type="match status" value="1"/>
</dbReference>
<evidence type="ECO:0000256" key="3">
    <source>
        <dbReference type="ARBA" id="ARBA00022723"/>
    </source>
</evidence>
<dbReference type="InterPro" id="IPR017972">
    <property type="entry name" value="Cyt_P450_CS"/>
</dbReference>
<evidence type="ECO:0000256" key="4">
    <source>
        <dbReference type="ARBA" id="ARBA00023002"/>
    </source>
</evidence>
<accession>A0A563EVM1</accession>
<dbReference type="PRINTS" id="PR00359">
    <property type="entry name" value="BP450"/>
</dbReference>
<evidence type="ECO:0000256" key="6">
    <source>
        <dbReference type="ARBA" id="ARBA00023033"/>
    </source>
</evidence>
<dbReference type="InterPro" id="IPR036396">
    <property type="entry name" value="Cyt_P450_sf"/>
</dbReference>
<keyword evidence="5 7" id="KW-0408">Iron</keyword>
<dbReference type="AlphaFoldDB" id="A0A563EVM1"/>
<dbReference type="CDD" id="cd11029">
    <property type="entry name" value="CYP107-like"/>
    <property type="match status" value="1"/>
</dbReference>
<evidence type="ECO:0000256" key="1">
    <source>
        <dbReference type="ARBA" id="ARBA00010617"/>
    </source>
</evidence>
<dbReference type="OrthoDB" id="3700148at2"/>
<dbReference type="GO" id="GO:0004497">
    <property type="term" value="F:monooxygenase activity"/>
    <property type="evidence" value="ECO:0007669"/>
    <property type="project" value="UniProtKB-KW"/>
</dbReference>
<dbReference type="RefSeq" id="WP_146351406.1">
    <property type="nucleotide sequence ID" value="NZ_VOBR01000007.1"/>
</dbReference>
<organism evidence="8 9">
    <name type="scientific">Lentzea tibetensis</name>
    <dbReference type="NCBI Taxonomy" id="2591470"/>
    <lineage>
        <taxon>Bacteria</taxon>
        <taxon>Bacillati</taxon>
        <taxon>Actinomycetota</taxon>
        <taxon>Actinomycetes</taxon>
        <taxon>Pseudonocardiales</taxon>
        <taxon>Pseudonocardiaceae</taxon>
        <taxon>Lentzea</taxon>
    </lineage>
</organism>
<evidence type="ECO:0000256" key="7">
    <source>
        <dbReference type="RuleBase" id="RU000461"/>
    </source>
</evidence>
<name>A0A563EVM1_9PSEU</name>